<dbReference type="EMBL" id="KV784359">
    <property type="protein sequence ID" value="OEU15491.1"/>
    <property type="molecule type" value="Genomic_DNA"/>
</dbReference>
<proteinExistence type="predicted"/>
<name>A0A1E7FBF2_9STRA</name>
<organism evidence="1 2">
    <name type="scientific">Fragilariopsis cylindrus CCMP1102</name>
    <dbReference type="NCBI Taxonomy" id="635003"/>
    <lineage>
        <taxon>Eukaryota</taxon>
        <taxon>Sar</taxon>
        <taxon>Stramenopiles</taxon>
        <taxon>Ochrophyta</taxon>
        <taxon>Bacillariophyta</taxon>
        <taxon>Bacillariophyceae</taxon>
        <taxon>Bacillariophycidae</taxon>
        <taxon>Bacillariales</taxon>
        <taxon>Bacillariaceae</taxon>
        <taxon>Fragilariopsis</taxon>
    </lineage>
</organism>
<dbReference type="Proteomes" id="UP000095751">
    <property type="component" value="Unassembled WGS sequence"/>
</dbReference>
<gene>
    <name evidence="1" type="ORF">FRACYDRAFT_240181</name>
</gene>
<evidence type="ECO:0000313" key="2">
    <source>
        <dbReference type="Proteomes" id="UP000095751"/>
    </source>
</evidence>
<dbReference type="InParanoid" id="A0A1E7FBF2"/>
<accession>A0A1E7FBF2</accession>
<dbReference type="AlphaFoldDB" id="A0A1E7FBF2"/>
<sequence>MRETRIGVVIQERLSILFDDTTKDPICKVVGSIYVKPTKRNIDSFCLTVRDKRSHVEHWDEKNSRCRNITAGVPHLALDPGDQVFKISLTKNRGEHHQQDLGLEVPVASYTCIPRLRPMPMQRRMY</sequence>
<protein>
    <submittedName>
        <fullName evidence="1">Uncharacterized protein</fullName>
    </submittedName>
</protein>
<dbReference type="OrthoDB" id="47976at2759"/>
<keyword evidence="2" id="KW-1185">Reference proteome</keyword>
<reference evidence="1 2" key="1">
    <citation type="submission" date="2016-09" db="EMBL/GenBank/DDBJ databases">
        <title>Extensive genetic diversity and differential bi-allelic expression allows diatom success in the polar Southern Ocean.</title>
        <authorList>
            <consortium name="DOE Joint Genome Institute"/>
            <person name="Mock T."/>
            <person name="Otillar R.P."/>
            <person name="Strauss J."/>
            <person name="Dupont C."/>
            <person name="Frickenhaus S."/>
            <person name="Maumus F."/>
            <person name="Mcmullan M."/>
            <person name="Sanges R."/>
            <person name="Schmutz J."/>
            <person name="Toseland A."/>
            <person name="Valas R."/>
            <person name="Veluchamy A."/>
            <person name="Ward B.J."/>
            <person name="Allen A."/>
            <person name="Barry K."/>
            <person name="Falciatore A."/>
            <person name="Ferrante M."/>
            <person name="Fortunato A.E."/>
            <person name="Gloeckner G."/>
            <person name="Gruber A."/>
            <person name="Hipkin R."/>
            <person name="Janech M."/>
            <person name="Kroth P."/>
            <person name="Leese F."/>
            <person name="Lindquist E."/>
            <person name="Lyon B.R."/>
            <person name="Martin J."/>
            <person name="Mayer C."/>
            <person name="Parker M."/>
            <person name="Quesneville H."/>
            <person name="Raymond J."/>
            <person name="Uhlig C."/>
            <person name="Valentin K.U."/>
            <person name="Worden A.Z."/>
            <person name="Armbrust E.V."/>
            <person name="Bowler C."/>
            <person name="Green B."/>
            <person name="Moulton V."/>
            <person name="Van Oosterhout C."/>
            <person name="Grigoriev I."/>
        </authorList>
    </citation>
    <scope>NUCLEOTIDE SEQUENCE [LARGE SCALE GENOMIC DNA]</scope>
    <source>
        <strain evidence="1 2">CCMP1102</strain>
    </source>
</reference>
<dbReference type="KEGG" id="fcy:FRACYDRAFT_240181"/>
<evidence type="ECO:0000313" key="1">
    <source>
        <dbReference type="EMBL" id="OEU15491.1"/>
    </source>
</evidence>